<name>A0A4Q5MYC5_9MICO</name>
<dbReference type="AlphaFoldDB" id="A0A4Q5MYC5"/>
<dbReference type="Pfam" id="PF10739">
    <property type="entry name" value="DUF2550"/>
    <property type="match status" value="1"/>
</dbReference>
<organism evidence="1 2">
    <name type="scientific">Pengzhenrongella frigida</name>
    <dbReference type="NCBI Taxonomy" id="1259133"/>
    <lineage>
        <taxon>Bacteria</taxon>
        <taxon>Bacillati</taxon>
        <taxon>Actinomycetota</taxon>
        <taxon>Actinomycetes</taxon>
        <taxon>Micrococcales</taxon>
        <taxon>Pengzhenrongella</taxon>
    </lineage>
</organism>
<dbReference type="InterPro" id="IPR019675">
    <property type="entry name" value="DUF2550"/>
</dbReference>
<sequence length="138" mass="14662">MIVAVGLGLALLGVVAILGLGASRLSTLSGRVGSFVCGARPVSPAGGAVVAGIAQYGAGRLDWWRAWSLSPRPTRTWRRAELEVIARSLLAVPGRPDLYLVQCRYREAEFALTMSPEAYAGLTSWLEAAPPSTLERVI</sequence>
<gene>
    <name evidence="1" type="ORF">EUA98_12470</name>
</gene>
<protein>
    <submittedName>
        <fullName evidence="1">DUF2550 family protein</fullName>
    </submittedName>
</protein>
<dbReference type="Proteomes" id="UP000293764">
    <property type="component" value="Unassembled WGS sequence"/>
</dbReference>
<evidence type="ECO:0000313" key="1">
    <source>
        <dbReference type="EMBL" id="RYV50680.1"/>
    </source>
</evidence>
<keyword evidence="2" id="KW-1185">Reference proteome</keyword>
<comment type="caution">
    <text evidence="1">The sequence shown here is derived from an EMBL/GenBank/DDBJ whole genome shotgun (WGS) entry which is preliminary data.</text>
</comment>
<evidence type="ECO:0000313" key="2">
    <source>
        <dbReference type="Proteomes" id="UP000293764"/>
    </source>
</evidence>
<accession>A0A4Q5MYC5</accession>
<dbReference type="EMBL" id="SDWW01000029">
    <property type="protein sequence ID" value="RYV50680.1"/>
    <property type="molecule type" value="Genomic_DNA"/>
</dbReference>
<proteinExistence type="predicted"/>
<dbReference type="OrthoDB" id="3267160at2"/>
<reference evidence="1 2" key="1">
    <citation type="submission" date="2019-01" db="EMBL/GenBank/DDBJ databases">
        <title>Novel species of Cellulomonas.</title>
        <authorList>
            <person name="Liu Q."/>
            <person name="Xin Y.-H."/>
        </authorList>
    </citation>
    <scope>NUCLEOTIDE SEQUENCE [LARGE SCALE GENOMIC DNA]</scope>
    <source>
        <strain evidence="1 2">HLT2-17</strain>
    </source>
</reference>